<evidence type="ECO:0000256" key="1">
    <source>
        <dbReference type="ARBA" id="ARBA00022618"/>
    </source>
</evidence>
<keyword evidence="2 4" id="KW-0238">DNA-binding</keyword>
<comment type="function">
    <text evidence="4">Involved in cell division and chromosome segregation.</text>
</comment>
<dbReference type="InterPro" id="IPR018478">
    <property type="entry name" value="Sporu_reg_WhiA_N_dom"/>
</dbReference>
<feature type="domain" description="WhiA LAGLIDADG-like" evidence="7">
    <location>
        <begin position="125"/>
        <end position="216"/>
    </location>
</feature>
<protein>
    <recommendedName>
        <fullName evidence="4">Probable cell division protein WhiA</fullName>
    </recommendedName>
</protein>
<dbReference type="NCBIfam" id="TIGR00647">
    <property type="entry name" value="DNA_bind_WhiA"/>
    <property type="match status" value="1"/>
</dbReference>
<dbReference type="InterPro" id="IPR023054">
    <property type="entry name" value="Sporulation_regulator_WhiA_C"/>
</dbReference>
<dbReference type="PANTHER" id="PTHR37307:SF1">
    <property type="entry name" value="CELL DIVISION PROTEIN WHIA-RELATED"/>
    <property type="match status" value="1"/>
</dbReference>
<comment type="similarity">
    <text evidence="4">Belongs to the WhiA family.</text>
</comment>
<gene>
    <name evidence="4" type="primary">whiA</name>
    <name evidence="8" type="ORF">J2S72_001076</name>
</gene>
<evidence type="ECO:0000313" key="8">
    <source>
        <dbReference type="EMBL" id="MDQ0275052.1"/>
    </source>
</evidence>
<keyword evidence="3 4" id="KW-0131">Cell cycle</keyword>
<dbReference type="RefSeq" id="WP_023056053.1">
    <property type="nucleotide sequence ID" value="NZ_JAUSTN010000005.1"/>
</dbReference>
<keyword evidence="9" id="KW-1185">Reference proteome</keyword>
<dbReference type="InterPro" id="IPR003802">
    <property type="entry name" value="Sporulation_regulator_WhiA"/>
</dbReference>
<dbReference type="GO" id="GO:0003677">
    <property type="term" value="F:DNA binding"/>
    <property type="evidence" value="ECO:0007669"/>
    <property type="project" value="UniProtKB-KW"/>
</dbReference>
<dbReference type="Pfam" id="PF02650">
    <property type="entry name" value="HTH_WhiA"/>
    <property type="match status" value="1"/>
</dbReference>
<accession>A0ABU0AUW6</accession>
<dbReference type="InterPro" id="IPR039518">
    <property type="entry name" value="WhiA_LAGLIDADG_dom"/>
</dbReference>
<proteinExistence type="inferred from homology"/>
<reference evidence="8 9" key="1">
    <citation type="submission" date="2023-07" db="EMBL/GenBank/DDBJ databases">
        <title>Genomic Encyclopedia of Type Strains, Phase IV (KMG-IV): sequencing the most valuable type-strain genomes for metagenomic binning, comparative biology and taxonomic classification.</title>
        <authorList>
            <person name="Goeker M."/>
        </authorList>
    </citation>
    <scope>NUCLEOTIDE SEQUENCE [LARGE SCALE GENOMIC DNA]</scope>
    <source>
        <strain evidence="8 9">DSM 22616</strain>
    </source>
</reference>
<comment type="caution">
    <text evidence="8">The sequence shown here is derived from an EMBL/GenBank/DDBJ whole genome shotgun (WGS) entry which is preliminary data.</text>
</comment>
<feature type="domain" description="Sporulation transcription regulator WhiA N-terminal" evidence="6">
    <location>
        <begin position="23"/>
        <end position="101"/>
    </location>
</feature>
<dbReference type="Pfam" id="PF14527">
    <property type="entry name" value="LAGLIDADG_WhiA"/>
    <property type="match status" value="1"/>
</dbReference>
<evidence type="ECO:0000259" key="7">
    <source>
        <dbReference type="Pfam" id="PF14527"/>
    </source>
</evidence>
<sequence>MSFSSSVKDEVAKIKVKDKNLITSEISGLLATCGAIMLKGENLILSFNTENPSVARRIFTFLKTYSKDVEASIRKNYKLRKNKYSISLFDTYAVKSLLDKVYIGQDKRVFTLSKKKPRLTEEEKRAFVRGCFLGSGSVTNPEKTYHFEIIFENRGPANYLMEILSDYDIKPGLTLRKDKYLIYLKEAEKISDFLSLIGASKSVLEFENIRVIKEMRNNVNRLVNMETANLNKIVNSSLDQVNDILYIDKEIGLNSLDENLREVALLRLKNRESSLRDIGNLLNPKIGKSAVNYRMKKLREIAKLLRSGDYGNKRNKTF</sequence>
<dbReference type="Pfam" id="PF10298">
    <property type="entry name" value="WhiA_N"/>
    <property type="match status" value="1"/>
</dbReference>
<dbReference type="InterPro" id="IPR027434">
    <property type="entry name" value="Homing_endonucl"/>
</dbReference>
<organism evidence="8 9">
    <name type="scientific">Peptoniphilus koenoeneniae</name>
    <dbReference type="NCBI Taxonomy" id="507751"/>
    <lineage>
        <taxon>Bacteria</taxon>
        <taxon>Bacillati</taxon>
        <taxon>Bacillota</taxon>
        <taxon>Tissierellia</taxon>
        <taxon>Tissierellales</taxon>
        <taxon>Peptoniphilaceae</taxon>
        <taxon>Peptoniphilus</taxon>
    </lineage>
</organism>
<dbReference type="EMBL" id="JAUSTN010000005">
    <property type="protein sequence ID" value="MDQ0275052.1"/>
    <property type="molecule type" value="Genomic_DNA"/>
</dbReference>
<evidence type="ECO:0000256" key="2">
    <source>
        <dbReference type="ARBA" id="ARBA00023125"/>
    </source>
</evidence>
<evidence type="ECO:0000259" key="6">
    <source>
        <dbReference type="Pfam" id="PF10298"/>
    </source>
</evidence>
<evidence type="ECO:0000313" key="9">
    <source>
        <dbReference type="Proteomes" id="UP001236559"/>
    </source>
</evidence>
<name>A0ABU0AUW6_9FIRM</name>
<evidence type="ECO:0000256" key="3">
    <source>
        <dbReference type="ARBA" id="ARBA00023306"/>
    </source>
</evidence>
<feature type="domain" description="Sporulation regulator WhiA C-terminal" evidence="5">
    <location>
        <begin position="219"/>
        <end position="302"/>
    </location>
</feature>
<dbReference type="Proteomes" id="UP001236559">
    <property type="component" value="Unassembled WGS sequence"/>
</dbReference>
<dbReference type="SUPFAM" id="SSF55608">
    <property type="entry name" value="Homing endonucleases"/>
    <property type="match status" value="1"/>
</dbReference>
<evidence type="ECO:0000259" key="5">
    <source>
        <dbReference type="Pfam" id="PF02650"/>
    </source>
</evidence>
<keyword evidence="1 4" id="KW-0132">Cell division</keyword>
<dbReference type="Gene3D" id="3.10.28.10">
    <property type="entry name" value="Homing endonucleases"/>
    <property type="match status" value="1"/>
</dbReference>
<evidence type="ECO:0000256" key="4">
    <source>
        <dbReference type="HAMAP-Rule" id="MF_01420"/>
    </source>
</evidence>
<dbReference type="HAMAP" id="MF_01420">
    <property type="entry name" value="HTH_type_WhiA"/>
    <property type="match status" value="1"/>
</dbReference>
<dbReference type="PANTHER" id="PTHR37307">
    <property type="entry name" value="CELL DIVISION PROTEIN WHIA-RELATED"/>
    <property type="match status" value="1"/>
</dbReference>